<evidence type="ECO:0000313" key="4">
    <source>
        <dbReference type="Proteomes" id="UP000006565"/>
    </source>
</evidence>
<gene>
    <name evidence="3" type="ordered locus">Mpet_2393</name>
</gene>
<dbReference type="EMBL" id="CP002117">
    <property type="protein sequence ID" value="ADN37140.1"/>
    <property type="molecule type" value="Genomic_DNA"/>
</dbReference>
<dbReference type="GO" id="GO:0031125">
    <property type="term" value="P:rRNA 3'-end processing"/>
    <property type="evidence" value="ECO:0007669"/>
    <property type="project" value="TreeGrafter"/>
</dbReference>
<dbReference type="Pfam" id="PF01966">
    <property type="entry name" value="HD"/>
    <property type="match status" value="1"/>
</dbReference>
<proteinExistence type="predicted"/>
<dbReference type="SUPFAM" id="SSF109604">
    <property type="entry name" value="HD-domain/PDEase-like"/>
    <property type="match status" value="1"/>
</dbReference>
<dbReference type="PANTHER" id="PTHR37294">
    <property type="entry name" value="3'-5' EXORIBONUCLEASE YHAM"/>
    <property type="match status" value="1"/>
</dbReference>
<dbReference type="HOGENOM" id="CLU_056349_2_0_2"/>
<dbReference type="InterPro" id="IPR006675">
    <property type="entry name" value="HDIG_dom"/>
</dbReference>
<dbReference type="RefSeq" id="WP_013330317.1">
    <property type="nucleotide sequence ID" value="NC_014507.1"/>
</dbReference>
<protein>
    <submittedName>
        <fullName evidence="3">Metal dependent phosphohydrolase</fullName>
    </submittedName>
</protein>
<dbReference type="SMART" id="SM00471">
    <property type="entry name" value="HDc"/>
    <property type="match status" value="1"/>
</dbReference>
<dbReference type="OrthoDB" id="114744at2157"/>
<dbReference type="eggNOG" id="arCOG01861">
    <property type="taxonomic scope" value="Archaea"/>
</dbReference>
<feature type="domain" description="HD/PDEase" evidence="2">
    <location>
        <begin position="168"/>
        <end position="298"/>
    </location>
</feature>
<evidence type="ECO:0000313" key="3">
    <source>
        <dbReference type="EMBL" id="ADN37140.1"/>
    </source>
</evidence>
<evidence type="ECO:0000259" key="2">
    <source>
        <dbReference type="SMART" id="SM00471"/>
    </source>
</evidence>
<name>E1RDV3_METP4</name>
<dbReference type="GO" id="GO:0016787">
    <property type="term" value="F:hydrolase activity"/>
    <property type="evidence" value="ECO:0007669"/>
    <property type="project" value="UniProtKB-KW"/>
</dbReference>
<dbReference type="NCBIfam" id="TIGR00277">
    <property type="entry name" value="HDIG"/>
    <property type="match status" value="1"/>
</dbReference>
<organism evidence="3 4">
    <name type="scientific">Methanolacinia petrolearia (strain DSM 11571 / OCM 486 / SEBR 4847)</name>
    <name type="common">Methanoplanus petrolearius</name>
    <dbReference type="NCBI Taxonomy" id="679926"/>
    <lineage>
        <taxon>Archaea</taxon>
        <taxon>Methanobacteriati</taxon>
        <taxon>Methanobacteriota</taxon>
        <taxon>Stenosarchaea group</taxon>
        <taxon>Methanomicrobia</taxon>
        <taxon>Methanomicrobiales</taxon>
        <taxon>Methanomicrobiaceae</taxon>
        <taxon>Methanolacinia</taxon>
    </lineage>
</organism>
<evidence type="ECO:0000256" key="1">
    <source>
        <dbReference type="ARBA" id="ARBA00022801"/>
    </source>
</evidence>
<dbReference type="Gene3D" id="1.10.3210.10">
    <property type="entry name" value="Hypothetical protein af1432"/>
    <property type="match status" value="1"/>
</dbReference>
<dbReference type="CDD" id="cd00077">
    <property type="entry name" value="HDc"/>
    <property type="match status" value="1"/>
</dbReference>
<dbReference type="Proteomes" id="UP000006565">
    <property type="component" value="Chromosome"/>
</dbReference>
<keyword evidence="1 3" id="KW-0378">Hydrolase</keyword>
<keyword evidence="4" id="KW-1185">Reference proteome</keyword>
<dbReference type="InterPro" id="IPR050798">
    <property type="entry name" value="YhaM_exoribonuc/phosphodiest"/>
</dbReference>
<dbReference type="InterPro" id="IPR003607">
    <property type="entry name" value="HD/PDEase_dom"/>
</dbReference>
<dbReference type="PANTHER" id="PTHR37294:SF1">
    <property type="entry name" value="3'-5' EXORIBONUCLEASE YHAM"/>
    <property type="match status" value="1"/>
</dbReference>
<dbReference type="AlphaFoldDB" id="E1RDV3"/>
<dbReference type="InterPro" id="IPR006674">
    <property type="entry name" value="HD_domain"/>
</dbReference>
<accession>E1RDV3</accession>
<sequence length="327" mass="35923">MKDLFISDIETNSPIDSIFIIESPMLKNGGRIGKYIICTLSDRTGKISCRIWGRSQGGAEEVERVFNIMNSNEGLPFRIEGESETYNNELLVKVTDGLVNLNLPADADSLSPGDFEYTPYDTNRSRAGITSCILKIEDPSIRGFVGSIIGDADGFFDKPAARKKHHAFRGGLALHTLEVTEIAITTSEQMGSVKFDTDILIAGAILHDIGKCKSFDPKGFGFSANPSYSLLGHITPAIVMTERYRDLIDESVYEQILHIIQSHHGPYGEIKPQTIEAWTVHFADNMSATIHEVSDDISKIGPGDTGWGENVGGPVFRPGINKKPEYL</sequence>
<dbReference type="KEGG" id="mpi:Mpet_2393"/>
<dbReference type="GeneID" id="9744885"/>
<dbReference type="STRING" id="679926.Mpet_2393"/>
<reference evidence="3 4" key="1">
    <citation type="journal article" date="2010" name="Stand. Genomic Sci.">
        <title>Complete genome sequence of Methanoplanus petrolearius type strain (SEBR 4847).</title>
        <authorList>
            <person name="Brambilla E."/>
            <person name="Djao O.D."/>
            <person name="Daligault H."/>
            <person name="Lapidus A."/>
            <person name="Lucas S."/>
            <person name="Hammon N."/>
            <person name="Nolan M."/>
            <person name="Tice H."/>
            <person name="Cheng J.F."/>
            <person name="Han C."/>
            <person name="Tapia R."/>
            <person name="Goodwin L."/>
            <person name="Pitluck S."/>
            <person name="Liolios K."/>
            <person name="Ivanova N."/>
            <person name="Mavromatis K."/>
            <person name="Mikhailova N."/>
            <person name="Pati A."/>
            <person name="Chen A."/>
            <person name="Palaniappan K."/>
            <person name="Land M."/>
            <person name="Hauser L."/>
            <person name="Chang Y.J."/>
            <person name="Jeffries C.D."/>
            <person name="Rohde M."/>
            <person name="Spring S."/>
            <person name="Sikorski J."/>
            <person name="Goker M."/>
            <person name="Woyke T."/>
            <person name="Bristow J."/>
            <person name="Eisen J.A."/>
            <person name="Markowitz V."/>
            <person name="Hugenholtz P."/>
            <person name="Kyrpides N.C."/>
            <person name="Klenk H.P."/>
        </authorList>
    </citation>
    <scope>NUCLEOTIDE SEQUENCE [LARGE SCALE GENOMIC DNA]</scope>
    <source>
        <strain evidence="4">DSM 11571 / OCM 486 / SEBR 4847</strain>
    </source>
</reference>